<reference evidence="7" key="1">
    <citation type="journal article" date="2015" name="PLoS Genet.">
        <title>Genome Sequence and Transcriptome Analyses of Chrysochromulina tobin: Metabolic Tools for Enhanced Algal Fitness in the Prominent Order Prymnesiales (Haptophyceae).</title>
        <authorList>
            <person name="Hovde B.T."/>
            <person name="Deodato C.R."/>
            <person name="Hunsperger H.M."/>
            <person name="Ryken S.A."/>
            <person name="Yost W."/>
            <person name="Jha R.K."/>
            <person name="Patterson J."/>
            <person name="Monnat R.J. Jr."/>
            <person name="Barlow S.B."/>
            <person name="Starkenburg S.R."/>
            <person name="Cattolico R.A."/>
        </authorList>
    </citation>
    <scope>NUCLEOTIDE SEQUENCE</scope>
    <source>
        <strain evidence="7">CCMP291</strain>
    </source>
</reference>
<evidence type="ECO:0000256" key="2">
    <source>
        <dbReference type="ARBA" id="ARBA00022692"/>
    </source>
</evidence>
<dbReference type="EMBL" id="JWZX01003024">
    <property type="protein sequence ID" value="KOO25048.1"/>
    <property type="molecule type" value="Genomic_DNA"/>
</dbReference>
<evidence type="ECO:0000256" key="1">
    <source>
        <dbReference type="ARBA" id="ARBA00004141"/>
    </source>
</evidence>
<protein>
    <submittedName>
        <fullName evidence="6">Uncharacterized protein</fullName>
    </submittedName>
</protein>
<keyword evidence="4 5" id="KW-0472">Membrane</keyword>
<organism evidence="6 7">
    <name type="scientific">Chrysochromulina tobinii</name>
    <dbReference type="NCBI Taxonomy" id="1460289"/>
    <lineage>
        <taxon>Eukaryota</taxon>
        <taxon>Haptista</taxon>
        <taxon>Haptophyta</taxon>
        <taxon>Prymnesiophyceae</taxon>
        <taxon>Prymnesiales</taxon>
        <taxon>Chrysochromulinaceae</taxon>
        <taxon>Chrysochromulina</taxon>
    </lineage>
</organism>
<proteinExistence type="predicted"/>
<evidence type="ECO:0000256" key="3">
    <source>
        <dbReference type="ARBA" id="ARBA00022989"/>
    </source>
</evidence>
<comment type="caution">
    <text evidence="6">The sequence shown here is derived from an EMBL/GenBank/DDBJ whole genome shotgun (WGS) entry which is preliminary data.</text>
</comment>
<keyword evidence="2 5" id="KW-0812">Transmembrane</keyword>
<dbReference type="GO" id="GO:0016020">
    <property type="term" value="C:membrane"/>
    <property type="evidence" value="ECO:0007669"/>
    <property type="project" value="UniProtKB-SubCell"/>
</dbReference>
<gene>
    <name evidence="6" type="ORF">Ctob_005394</name>
</gene>
<evidence type="ECO:0000313" key="7">
    <source>
        <dbReference type="Proteomes" id="UP000037460"/>
    </source>
</evidence>
<name>A0A0M0JFP9_9EUKA</name>
<dbReference type="OrthoDB" id="10401961at2759"/>
<feature type="transmembrane region" description="Helical" evidence="5">
    <location>
        <begin position="101"/>
        <end position="118"/>
    </location>
</feature>
<evidence type="ECO:0000256" key="5">
    <source>
        <dbReference type="SAM" id="Phobius"/>
    </source>
</evidence>
<keyword evidence="7" id="KW-1185">Reference proteome</keyword>
<sequence>MSALRDLRAAFTQPTSAQARVLLKVLSLFAGAFLIFAGVWGSIFTLILGGGFVYFVGSIYAVIFGLIVLTVEIKDKTKSISKFYRWIDAYLKFLTLQRGKGAFYLGVGLLVCFMTPTGTGVGPFGVNNVAAIILAIVGFVHTSRIIREAAPLNTADSAMPAMPASSDGLDFSQPISAAR</sequence>
<feature type="transmembrane region" description="Helical" evidence="5">
    <location>
        <begin position="124"/>
        <end position="142"/>
    </location>
</feature>
<feature type="transmembrane region" description="Helical" evidence="5">
    <location>
        <begin position="21"/>
        <end position="46"/>
    </location>
</feature>
<dbReference type="Proteomes" id="UP000037460">
    <property type="component" value="Unassembled WGS sequence"/>
</dbReference>
<comment type="subcellular location">
    <subcellularLocation>
        <location evidence="1">Membrane</location>
        <topology evidence="1">Multi-pass membrane protein</topology>
    </subcellularLocation>
</comment>
<dbReference type="InterPro" id="IPR013714">
    <property type="entry name" value="Golgi_TVP15"/>
</dbReference>
<feature type="transmembrane region" description="Helical" evidence="5">
    <location>
        <begin position="52"/>
        <end position="73"/>
    </location>
</feature>
<dbReference type="Pfam" id="PF08507">
    <property type="entry name" value="COPI_assoc"/>
    <property type="match status" value="1"/>
</dbReference>
<evidence type="ECO:0000256" key="4">
    <source>
        <dbReference type="ARBA" id="ARBA00023136"/>
    </source>
</evidence>
<evidence type="ECO:0000313" key="6">
    <source>
        <dbReference type="EMBL" id="KOO25048.1"/>
    </source>
</evidence>
<keyword evidence="3 5" id="KW-1133">Transmembrane helix</keyword>
<dbReference type="AlphaFoldDB" id="A0A0M0JFP9"/>
<accession>A0A0M0JFP9</accession>